<sequence>MKNFQPFANDSQSVSVQGETGELTFENQGEQVNFYGNATFYFDRQSLELATQLQQQFANIVAYLKQQNVQNTEHSQIITEQQTNVTQVANPFL</sequence>
<comment type="caution">
    <text evidence="2">The sequence shown here is derived from an EMBL/GenBank/DDBJ whole genome shotgun (WGS) entry which is preliminary data.</text>
</comment>
<accession>L2F6I5</accession>
<proteinExistence type="predicted"/>
<dbReference type="STRING" id="1230338.MOMA_08951"/>
<dbReference type="Proteomes" id="UP000023795">
    <property type="component" value="Unassembled WGS sequence"/>
</dbReference>
<name>L2F6I5_9GAMM</name>
<reference evidence="2 3" key="1">
    <citation type="journal article" date="2013" name="Genome Announc.">
        <title>Genome Sequence of Moraxella macacae 0408225, a Novel Bacterial Species Isolated from a Cynomolgus Macaque with Epistaxis.</title>
        <authorList>
            <person name="Ladner J.T."/>
            <person name="Whitehouse C.A."/>
            <person name="Koroleva G.I."/>
            <person name="Palacios G.F."/>
        </authorList>
    </citation>
    <scope>NUCLEOTIDE SEQUENCE [LARGE SCALE GENOMIC DNA]</scope>
    <source>
        <strain evidence="2 3">0408225</strain>
    </source>
</reference>
<organism evidence="2 3">
    <name type="scientific">Moraxella macacae 0408225</name>
    <dbReference type="NCBI Taxonomy" id="1230338"/>
    <lineage>
        <taxon>Bacteria</taxon>
        <taxon>Pseudomonadati</taxon>
        <taxon>Pseudomonadota</taxon>
        <taxon>Gammaproteobacteria</taxon>
        <taxon>Moraxellales</taxon>
        <taxon>Moraxellaceae</taxon>
        <taxon>Moraxella</taxon>
    </lineage>
</organism>
<feature type="region of interest" description="Disordered" evidence="1">
    <location>
        <begin position="1"/>
        <end position="22"/>
    </location>
</feature>
<feature type="compositionally biased region" description="Polar residues" evidence="1">
    <location>
        <begin position="1"/>
        <end position="18"/>
    </location>
</feature>
<evidence type="ECO:0000313" key="3">
    <source>
        <dbReference type="Proteomes" id="UP000023795"/>
    </source>
</evidence>
<protein>
    <submittedName>
        <fullName evidence="2">Uncharacterized protein</fullName>
    </submittedName>
</protein>
<evidence type="ECO:0000313" key="2">
    <source>
        <dbReference type="EMBL" id="ELA08674.1"/>
    </source>
</evidence>
<evidence type="ECO:0000256" key="1">
    <source>
        <dbReference type="SAM" id="MobiDB-lite"/>
    </source>
</evidence>
<gene>
    <name evidence="2" type="ORF">MOMA_08951</name>
</gene>
<dbReference type="PATRIC" id="fig|1230338.3.peg.1923"/>
<keyword evidence="3" id="KW-1185">Reference proteome</keyword>
<dbReference type="EMBL" id="ANIN01000002">
    <property type="protein sequence ID" value="ELA08674.1"/>
    <property type="molecule type" value="Genomic_DNA"/>
</dbReference>
<dbReference type="OrthoDB" id="6647753at2"/>
<dbReference type="AlphaFoldDB" id="L2F6I5"/>
<dbReference type="RefSeq" id="WP_009502232.1">
    <property type="nucleotide sequence ID" value="NZ_ANIN01000002.1"/>
</dbReference>